<organism evidence="1">
    <name type="scientific">uncultured Caudovirales phage</name>
    <dbReference type="NCBI Taxonomy" id="2100421"/>
    <lineage>
        <taxon>Viruses</taxon>
        <taxon>Duplodnaviria</taxon>
        <taxon>Heunggongvirae</taxon>
        <taxon>Uroviricota</taxon>
        <taxon>Caudoviricetes</taxon>
        <taxon>Peduoviridae</taxon>
        <taxon>Maltschvirus</taxon>
        <taxon>Maltschvirus maltsch</taxon>
    </lineage>
</organism>
<name>A0A6J7X0Y8_9CAUD</name>
<evidence type="ECO:0000313" key="1">
    <source>
        <dbReference type="EMBL" id="CAB5223787.1"/>
    </source>
</evidence>
<proteinExistence type="predicted"/>
<reference evidence="1" key="1">
    <citation type="submission" date="2020-05" db="EMBL/GenBank/DDBJ databases">
        <authorList>
            <person name="Chiriac C."/>
            <person name="Salcher M."/>
            <person name="Ghai R."/>
            <person name="Kavagutti S V."/>
        </authorList>
    </citation>
    <scope>NUCLEOTIDE SEQUENCE</scope>
</reference>
<gene>
    <name evidence="1" type="ORF">UFOVP389_13</name>
</gene>
<protein>
    <submittedName>
        <fullName evidence="1">Uncharacterized protein</fullName>
    </submittedName>
</protein>
<accession>A0A6J7X0Y8</accession>
<sequence>MPRSGPRPHCRKYPDEIDNKLFTDCMKARAQAWYMGQEWTITEDEYIELWRINDRYKRKGRGNDEYCLVRRDYDLGWHLNNVEIVTRLEHYQICSREKIGKFAERKRKKESVKNV</sequence>
<dbReference type="EMBL" id="LR798332">
    <property type="protein sequence ID" value="CAB5223787.1"/>
    <property type="molecule type" value="Genomic_DNA"/>
</dbReference>